<accession>T0ZWR4</accession>
<reference evidence="2" key="2">
    <citation type="journal article" date="2014" name="ISME J.">
        <title>Microbial stratification in low pH oxic and suboxic macroscopic growths along an acid mine drainage.</title>
        <authorList>
            <person name="Mendez-Garcia C."/>
            <person name="Mesa V."/>
            <person name="Sprenger R.R."/>
            <person name="Richter M."/>
            <person name="Diez M.S."/>
            <person name="Solano J."/>
            <person name="Bargiela R."/>
            <person name="Golyshina O.V."/>
            <person name="Manteca A."/>
            <person name="Ramos J.L."/>
            <person name="Gallego J.R."/>
            <person name="Llorente I."/>
            <person name="Martins Dos Santos V.A."/>
            <person name="Jensen O.N."/>
            <person name="Pelaez A.I."/>
            <person name="Sanchez J."/>
            <person name="Ferrer M."/>
        </authorList>
    </citation>
    <scope>NUCLEOTIDE SEQUENCE</scope>
</reference>
<organism evidence="2">
    <name type="scientific">mine drainage metagenome</name>
    <dbReference type="NCBI Taxonomy" id="410659"/>
    <lineage>
        <taxon>unclassified sequences</taxon>
        <taxon>metagenomes</taxon>
        <taxon>ecological metagenomes</taxon>
    </lineage>
</organism>
<keyword evidence="1" id="KW-1133">Transmembrane helix</keyword>
<sequence length="99" mass="10690">MQASVTAGRVQGKDTIGVRVGRIVNQHQVAKHFEFTIEDQRFEFKILEDQIAAEAALDGVSVIRTNVAKKQMSAFFARVAAAVLAICVALGYSIGARSP</sequence>
<name>T0ZWR4_9ZZZZ</name>
<protein>
    <submittedName>
        <fullName evidence="2">Transposase</fullName>
    </submittedName>
</protein>
<keyword evidence="1" id="KW-0812">Transmembrane</keyword>
<proteinExistence type="predicted"/>
<feature type="transmembrane region" description="Helical" evidence="1">
    <location>
        <begin position="75"/>
        <end position="94"/>
    </location>
</feature>
<keyword evidence="1" id="KW-0472">Membrane</keyword>
<dbReference type="AlphaFoldDB" id="T0ZWR4"/>
<reference evidence="2" key="1">
    <citation type="submission" date="2013-08" db="EMBL/GenBank/DDBJ databases">
        <authorList>
            <person name="Mendez C."/>
            <person name="Richter M."/>
            <person name="Ferrer M."/>
            <person name="Sanchez J."/>
        </authorList>
    </citation>
    <scope>NUCLEOTIDE SEQUENCE</scope>
</reference>
<gene>
    <name evidence="2" type="ORF">B1B_11807</name>
</gene>
<evidence type="ECO:0000313" key="2">
    <source>
        <dbReference type="EMBL" id="EQD49057.1"/>
    </source>
</evidence>
<dbReference type="EMBL" id="AUZY01007705">
    <property type="protein sequence ID" value="EQD49057.1"/>
    <property type="molecule type" value="Genomic_DNA"/>
</dbReference>
<evidence type="ECO:0000256" key="1">
    <source>
        <dbReference type="SAM" id="Phobius"/>
    </source>
</evidence>
<comment type="caution">
    <text evidence="2">The sequence shown here is derived from an EMBL/GenBank/DDBJ whole genome shotgun (WGS) entry which is preliminary data.</text>
</comment>